<proteinExistence type="predicted"/>
<feature type="domain" description="ResB-like" evidence="7">
    <location>
        <begin position="33"/>
        <end position="347"/>
    </location>
</feature>
<keyword evidence="2 6" id="KW-0812">Transmembrane</keyword>
<gene>
    <name evidence="8" type="ORF">DSCA_49010</name>
</gene>
<sequence>MTDKILNEEVHLMKTANRSKRMLDALWDIFASVKLTVVTLTLLAATSVLGTFIPQKADPSFYIRAYGEFAYRLMQVFDILDMYYSWWFQTLIGILAINITVCTIKRWPAIWKIVSSKNLRLETIKKKSPIGEFSDPRHTDELLPLYKAYIGKKYKRVEMSSEKPGMMIVAEKGRWTRLGVPAVHLSIVIILAGALIGSFLGFDGFVNIPEGQSANSIRLRNSDATLPLGFEVRCEDFDVSFYDSGSPKEFRSSLTILENGEKVAEKDIIVNDPLRYNGINFFQSSYGQTPPNRVRIKFTSSKSNESPLHNLSMGQTVGLPDGAGQFTLLRYTGNYSFRGTMIGEAIEGFLEKPGKESQEIALPLRFPTFDKMRKGDWFISVDGYEDAFYTGLQVTKDPGVPIVYLGFVLLLVGCWIAFFMSHQKIVVDLQPSTNSSRITIYGVTNRNRVGFEMASHQLGEDLSKL</sequence>
<dbReference type="GO" id="GO:0016020">
    <property type="term" value="C:membrane"/>
    <property type="evidence" value="ECO:0007669"/>
    <property type="project" value="UniProtKB-SubCell"/>
</dbReference>
<keyword evidence="5 6" id="KW-0472">Membrane</keyword>
<dbReference type="OrthoDB" id="9770923at2"/>
<evidence type="ECO:0000313" key="8">
    <source>
        <dbReference type="EMBL" id="BBO70971.1"/>
    </source>
</evidence>
<dbReference type="AlphaFoldDB" id="A0A5K7YVA0"/>
<dbReference type="PANTHER" id="PTHR31566">
    <property type="entry name" value="CYTOCHROME C BIOGENESIS PROTEIN CCS1, CHLOROPLASTIC"/>
    <property type="match status" value="1"/>
</dbReference>
<dbReference type="Proteomes" id="UP000427906">
    <property type="component" value="Chromosome"/>
</dbReference>
<evidence type="ECO:0000313" key="9">
    <source>
        <dbReference type="Proteomes" id="UP000427906"/>
    </source>
</evidence>
<evidence type="ECO:0000259" key="7">
    <source>
        <dbReference type="Pfam" id="PF05140"/>
    </source>
</evidence>
<dbReference type="PANTHER" id="PTHR31566:SF0">
    <property type="entry name" value="CYTOCHROME C BIOGENESIS PROTEIN CCS1, CHLOROPLASTIC"/>
    <property type="match status" value="1"/>
</dbReference>
<dbReference type="EMBL" id="AP021874">
    <property type="protein sequence ID" value="BBO70971.1"/>
    <property type="molecule type" value="Genomic_DNA"/>
</dbReference>
<dbReference type="InterPro" id="IPR023494">
    <property type="entry name" value="Cyt_c_bgen_Ccs1/CcsB/ResB"/>
</dbReference>
<evidence type="ECO:0000256" key="3">
    <source>
        <dbReference type="ARBA" id="ARBA00022748"/>
    </source>
</evidence>
<keyword evidence="9" id="KW-1185">Reference proteome</keyword>
<feature type="transmembrane region" description="Helical" evidence="6">
    <location>
        <begin position="84"/>
        <end position="104"/>
    </location>
</feature>
<name>A0A5K7YVA0_9BACT</name>
<organism evidence="8 9">
    <name type="scientific">Desulfosarcina alkanivorans</name>
    <dbReference type="NCBI Taxonomy" id="571177"/>
    <lineage>
        <taxon>Bacteria</taxon>
        <taxon>Pseudomonadati</taxon>
        <taxon>Thermodesulfobacteriota</taxon>
        <taxon>Desulfobacteria</taxon>
        <taxon>Desulfobacterales</taxon>
        <taxon>Desulfosarcinaceae</taxon>
        <taxon>Desulfosarcina</taxon>
    </lineage>
</organism>
<feature type="transmembrane region" description="Helical" evidence="6">
    <location>
        <begin position="25"/>
        <end position="53"/>
    </location>
</feature>
<dbReference type="RefSeq" id="WP_155318870.1">
    <property type="nucleotide sequence ID" value="NZ_AP021874.1"/>
</dbReference>
<feature type="transmembrane region" description="Helical" evidence="6">
    <location>
        <begin position="182"/>
        <end position="202"/>
    </location>
</feature>
<evidence type="ECO:0000256" key="5">
    <source>
        <dbReference type="ARBA" id="ARBA00023136"/>
    </source>
</evidence>
<accession>A0A5K7YVA0</accession>
<keyword evidence="4 6" id="KW-1133">Transmembrane helix</keyword>
<dbReference type="InterPro" id="IPR007816">
    <property type="entry name" value="ResB-like_domain"/>
</dbReference>
<evidence type="ECO:0000256" key="4">
    <source>
        <dbReference type="ARBA" id="ARBA00022989"/>
    </source>
</evidence>
<dbReference type="GO" id="GO:0017004">
    <property type="term" value="P:cytochrome complex assembly"/>
    <property type="evidence" value="ECO:0007669"/>
    <property type="project" value="UniProtKB-KW"/>
</dbReference>
<dbReference type="KEGG" id="dalk:DSCA_49010"/>
<keyword evidence="3" id="KW-0201">Cytochrome c-type biogenesis</keyword>
<evidence type="ECO:0000256" key="2">
    <source>
        <dbReference type="ARBA" id="ARBA00022692"/>
    </source>
</evidence>
<dbReference type="Pfam" id="PF05140">
    <property type="entry name" value="ResB"/>
    <property type="match status" value="2"/>
</dbReference>
<evidence type="ECO:0000256" key="1">
    <source>
        <dbReference type="ARBA" id="ARBA00004141"/>
    </source>
</evidence>
<comment type="subcellular location">
    <subcellularLocation>
        <location evidence="1">Membrane</location>
        <topology evidence="1">Multi-pass membrane protein</topology>
    </subcellularLocation>
</comment>
<evidence type="ECO:0000256" key="6">
    <source>
        <dbReference type="SAM" id="Phobius"/>
    </source>
</evidence>
<feature type="transmembrane region" description="Helical" evidence="6">
    <location>
        <begin position="402"/>
        <end position="420"/>
    </location>
</feature>
<protein>
    <submittedName>
        <fullName evidence="8">Cytochrome c biogenesis protein ResB</fullName>
    </submittedName>
</protein>
<reference evidence="8 9" key="1">
    <citation type="submission" date="2019-11" db="EMBL/GenBank/DDBJ databases">
        <title>Comparative genomics of hydrocarbon-degrading Desulfosarcina strains.</title>
        <authorList>
            <person name="Watanabe M."/>
            <person name="Kojima H."/>
            <person name="Fukui M."/>
        </authorList>
    </citation>
    <scope>NUCLEOTIDE SEQUENCE [LARGE SCALE GENOMIC DNA]</scope>
    <source>
        <strain evidence="8 9">PL12</strain>
    </source>
</reference>
<feature type="domain" description="ResB-like" evidence="7">
    <location>
        <begin position="366"/>
        <end position="452"/>
    </location>
</feature>